<dbReference type="EMBL" id="CAMGYJ010000002">
    <property type="protein sequence ID" value="CAI0385480.1"/>
    <property type="molecule type" value="Genomic_DNA"/>
</dbReference>
<evidence type="ECO:0000313" key="3">
    <source>
        <dbReference type="Proteomes" id="UP001154282"/>
    </source>
</evidence>
<dbReference type="InterPro" id="IPR005069">
    <property type="entry name" value="Nucl-diP-sugar_transferase"/>
</dbReference>
<keyword evidence="3" id="KW-1185">Reference proteome</keyword>
<dbReference type="PANTHER" id="PTHR46038:SF38">
    <property type="entry name" value="GLYCOSYLTRANSFERASE-RELATED"/>
    <property type="match status" value="1"/>
</dbReference>
<sequence length="361" mass="41189">MLEENLSRMSPNSYLSGNNKNARHILRRWSNLKLSVAVSLGISLCCLLVYCSLCSSPFSTTTKLLLSPEEDPELVRVLRSTAFATAGRRSKSTVILTMINKAWVERGSIVDVFLEGFSVGDGTQELVKHLVIVALDQKAYERCQEIHPHCYALTTPGVNFTGDATFMTQEYLLVVWRRIDFLGSVLRLGYNFVSTDADIVWFRNPFPRFHEDADFQVSCDMHLGDDSNRDNLPNTGFTFVRSNPRTVRFYQHWYRSKDRFPGEHDQDVFNRIKFDDDDAAIGGLKMRFLDTAYFGGFCEPVKDLNVACTMHANCCVGLDTKVHDLRNLLRDWKRFSALPPESRNGVSFDWTGYSPPFRCRA</sequence>
<dbReference type="PANTHER" id="PTHR46038">
    <property type="entry name" value="EXPRESSED PROTEIN-RELATED"/>
    <property type="match status" value="1"/>
</dbReference>
<gene>
    <name evidence="2" type="ORF">LITE_LOCUS4809</name>
</gene>
<dbReference type="Pfam" id="PF03407">
    <property type="entry name" value="Nucleotid_trans"/>
    <property type="match status" value="1"/>
</dbReference>
<reference evidence="2" key="1">
    <citation type="submission" date="2022-08" db="EMBL/GenBank/DDBJ databases">
        <authorList>
            <person name="Gutierrez-Valencia J."/>
        </authorList>
    </citation>
    <scope>NUCLEOTIDE SEQUENCE</scope>
</reference>
<dbReference type="Proteomes" id="UP001154282">
    <property type="component" value="Unassembled WGS sequence"/>
</dbReference>
<accession>A0AAV0HJK5</accession>
<evidence type="ECO:0000259" key="1">
    <source>
        <dbReference type="Pfam" id="PF03407"/>
    </source>
</evidence>
<dbReference type="InterPro" id="IPR044821">
    <property type="entry name" value="At1g28695/At4g15970-like"/>
</dbReference>
<protein>
    <recommendedName>
        <fullName evidence="1">Nucleotide-diphospho-sugar transferase domain-containing protein</fullName>
    </recommendedName>
</protein>
<feature type="domain" description="Nucleotide-diphospho-sugar transferase" evidence="1">
    <location>
        <begin position="126"/>
        <end position="325"/>
    </location>
</feature>
<name>A0AAV0HJK5_9ROSI</name>
<comment type="caution">
    <text evidence="2">The sequence shown here is derived from an EMBL/GenBank/DDBJ whole genome shotgun (WGS) entry which is preliminary data.</text>
</comment>
<dbReference type="AlphaFoldDB" id="A0AAV0HJK5"/>
<organism evidence="2 3">
    <name type="scientific">Linum tenue</name>
    <dbReference type="NCBI Taxonomy" id="586396"/>
    <lineage>
        <taxon>Eukaryota</taxon>
        <taxon>Viridiplantae</taxon>
        <taxon>Streptophyta</taxon>
        <taxon>Embryophyta</taxon>
        <taxon>Tracheophyta</taxon>
        <taxon>Spermatophyta</taxon>
        <taxon>Magnoliopsida</taxon>
        <taxon>eudicotyledons</taxon>
        <taxon>Gunneridae</taxon>
        <taxon>Pentapetalae</taxon>
        <taxon>rosids</taxon>
        <taxon>fabids</taxon>
        <taxon>Malpighiales</taxon>
        <taxon>Linaceae</taxon>
        <taxon>Linum</taxon>
    </lineage>
</organism>
<proteinExistence type="predicted"/>
<evidence type="ECO:0000313" key="2">
    <source>
        <dbReference type="EMBL" id="CAI0385480.1"/>
    </source>
</evidence>